<name>A0A7D4SZE5_9GAMM</name>
<evidence type="ECO:0000313" key="4">
    <source>
        <dbReference type="Proteomes" id="UP000504724"/>
    </source>
</evidence>
<gene>
    <name evidence="3" type="primary">vanZ</name>
    <name evidence="3" type="ORF">HQN79_02500</name>
</gene>
<dbReference type="KEGG" id="txa:HQN79_02500"/>
<dbReference type="PANTHER" id="PTHR28008">
    <property type="entry name" value="DOMAIN PROTEIN, PUTATIVE (AFU_ORTHOLOGUE AFUA_3G10980)-RELATED"/>
    <property type="match status" value="1"/>
</dbReference>
<dbReference type="NCBIfam" id="NF037970">
    <property type="entry name" value="vanZ_1"/>
    <property type="match status" value="1"/>
</dbReference>
<feature type="transmembrane region" description="Helical" evidence="1">
    <location>
        <begin position="38"/>
        <end position="55"/>
    </location>
</feature>
<evidence type="ECO:0000256" key="1">
    <source>
        <dbReference type="SAM" id="Phobius"/>
    </source>
</evidence>
<reference evidence="3 4" key="1">
    <citation type="submission" date="2020-05" db="EMBL/GenBank/DDBJ databases">
        <title>Thiomicrorhabdus sediminis sp.nov. and Thiomicrorhabdus xiamenensis sp.nov., novel sulfur-oxidizing bacteria isolated from coastal sediment.</title>
        <authorList>
            <person name="Liu X."/>
        </authorList>
    </citation>
    <scope>NUCLEOTIDE SEQUENCE [LARGE SCALE GENOMIC DNA]</scope>
    <source>
        <strain evidence="3 4">G2</strain>
    </source>
</reference>
<keyword evidence="1" id="KW-0472">Membrane</keyword>
<dbReference type="RefSeq" id="WP_173284120.1">
    <property type="nucleotide sequence ID" value="NZ_CP054020.1"/>
</dbReference>
<organism evidence="3 4">
    <name type="scientific">Thiomicrorhabdus xiamenensis</name>
    <dbReference type="NCBI Taxonomy" id="2739063"/>
    <lineage>
        <taxon>Bacteria</taxon>
        <taxon>Pseudomonadati</taxon>
        <taxon>Pseudomonadota</taxon>
        <taxon>Gammaproteobacteria</taxon>
        <taxon>Thiotrichales</taxon>
        <taxon>Piscirickettsiaceae</taxon>
        <taxon>Thiomicrorhabdus</taxon>
    </lineage>
</organism>
<keyword evidence="1" id="KW-0812">Transmembrane</keyword>
<dbReference type="Proteomes" id="UP000504724">
    <property type="component" value="Chromosome"/>
</dbReference>
<evidence type="ECO:0000259" key="2">
    <source>
        <dbReference type="Pfam" id="PF04892"/>
    </source>
</evidence>
<feature type="transmembrane region" description="Helical" evidence="1">
    <location>
        <begin position="7"/>
        <end position="26"/>
    </location>
</feature>
<dbReference type="AlphaFoldDB" id="A0A7D4SZE5"/>
<dbReference type="InterPro" id="IPR006976">
    <property type="entry name" value="VanZ-like"/>
</dbReference>
<feature type="domain" description="VanZ-like" evidence="2">
    <location>
        <begin position="31"/>
        <end position="103"/>
    </location>
</feature>
<dbReference type="EMBL" id="CP054020">
    <property type="protein sequence ID" value="QKI88522.1"/>
    <property type="molecule type" value="Genomic_DNA"/>
</dbReference>
<protein>
    <submittedName>
        <fullName evidence="3">VanZ family protein</fullName>
    </submittedName>
</protein>
<dbReference type="PANTHER" id="PTHR28008:SF1">
    <property type="entry name" value="DOMAIN PROTEIN, PUTATIVE (AFU_ORTHOLOGUE AFUA_3G10980)-RELATED"/>
    <property type="match status" value="1"/>
</dbReference>
<keyword evidence="4" id="KW-1185">Reference proteome</keyword>
<dbReference type="Pfam" id="PF04892">
    <property type="entry name" value="VanZ"/>
    <property type="match status" value="1"/>
</dbReference>
<keyword evidence="1" id="KW-1133">Transmembrane helix</keyword>
<sequence length="120" mass="13925">MRRLWLITGWGLIAGVFYLSVLTPYIPTIKVSNIDKAYHFIAYFALMIWFAQAYAANRRWIILLAIILFGILIEFIQPHYGRDFDIKDMLANSSGALMAWLISLQGGDFLYRRFTVKAQK</sequence>
<proteinExistence type="predicted"/>
<feature type="transmembrane region" description="Helical" evidence="1">
    <location>
        <begin position="60"/>
        <end position="77"/>
    </location>
</feature>
<feature type="transmembrane region" description="Helical" evidence="1">
    <location>
        <begin position="89"/>
        <end position="111"/>
    </location>
</feature>
<evidence type="ECO:0000313" key="3">
    <source>
        <dbReference type="EMBL" id="QKI88522.1"/>
    </source>
</evidence>
<accession>A0A7D4SZE5</accession>